<dbReference type="Gene3D" id="1.10.150.130">
    <property type="match status" value="1"/>
</dbReference>
<dbReference type="GO" id="GO:0015074">
    <property type="term" value="P:DNA integration"/>
    <property type="evidence" value="ECO:0007669"/>
    <property type="project" value="InterPro"/>
</dbReference>
<evidence type="ECO:0000256" key="1">
    <source>
        <dbReference type="ARBA" id="ARBA00023125"/>
    </source>
</evidence>
<organism evidence="4 5">
    <name type="scientific">Stenotrophomonas koreensis</name>
    <dbReference type="NCBI Taxonomy" id="266128"/>
    <lineage>
        <taxon>Bacteria</taxon>
        <taxon>Pseudomonadati</taxon>
        <taxon>Pseudomonadota</taxon>
        <taxon>Gammaproteobacteria</taxon>
        <taxon>Lysobacterales</taxon>
        <taxon>Lysobacteraceae</taxon>
        <taxon>Stenotrophomonas</taxon>
    </lineage>
</organism>
<dbReference type="EMBL" id="LDJH01000002">
    <property type="protein sequence ID" value="KRG60780.1"/>
    <property type="molecule type" value="Genomic_DNA"/>
</dbReference>
<dbReference type="AlphaFoldDB" id="A0A0R0BTI5"/>
<dbReference type="GO" id="GO:0006310">
    <property type="term" value="P:DNA recombination"/>
    <property type="evidence" value="ECO:0007669"/>
    <property type="project" value="UniProtKB-KW"/>
</dbReference>
<reference evidence="4 5" key="1">
    <citation type="submission" date="2015-05" db="EMBL/GenBank/DDBJ databases">
        <title>Genome sequencing and analysis of members of genus Stenotrophomonas.</title>
        <authorList>
            <person name="Patil P.P."/>
            <person name="Midha S."/>
            <person name="Patil P.B."/>
        </authorList>
    </citation>
    <scope>NUCLEOTIDE SEQUENCE [LARGE SCALE GENOMIC DNA]</scope>
    <source>
        <strain evidence="4 5">DSM 17805</strain>
    </source>
</reference>
<keyword evidence="1" id="KW-0238">DNA-binding</keyword>
<dbReference type="GO" id="GO:0003677">
    <property type="term" value="F:DNA binding"/>
    <property type="evidence" value="ECO:0007669"/>
    <property type="project" value="UniProtKB-KW"/>
</dbReference>
<name>A0A0R0BTI5_9GAMM</name>
<dbReference type="Pfam" id="PF22022">
    <property type="entry name" value="Phage_int_M"/>
    <property type="match status" value="1"/>
</dbReference>
<dbReference type="InterPro" id="IPR053876">
    <property type="entry name" value="Phage_int_M"/>
</dbReference>
<feature type="domain" description="Phage integrase central" evidence="3">
    <location>
        <begin position="116"/>
        <end position="177"/>
    </location>
</feature>
<dbReference type="InterPro" id="IPR010998">
    <property type="entry name" value="Integrase_recombinase_N"/>
</dbReference>
<dbReference type="PATRIC" id="fig|266128.3.peg.1236"/>
<evidence type="ECO:0000313" key="4">
    <source>
        <dbReference type="EMBL" id="KRG60780.1"/>
    </source>
</evidence>
<dbReference type="STRING" id="266128.ABB25_00855"/>
<gene>
    <name evidence="4" type="ORF">ABB25_00855</name>
</gene>
<keyword evidence="5" id="KW-1185">Reference proteome</keyword>
<accession>A0A0R0BTI5</accession>
<dbReference type="InterPro" id="IPR013762">
    <property type="entry name" value="Integrase-like_cat_sf"/>
</dbReference>
<protein>
    <recommendedName>
        <fullName evidence="3">Phage integrase central domain-containing protein</fullName>
    </recommendedName>
</protein>
<keyword evidence="2" id="KW-0233">DNA recombination</keyword>
<dbReference type="Gene3D" id="1.10.443.10">
    <property type="entry name" value="Intergrase catalytic core"/>
    <property type="match status" value="1"/>
</dbReference>
<evidence type="ECO:0000256" key="2">
    <source>
        <dbReference type="ARBA" id="ARBA00023172"/>
    </source>
</evidence>
<dbReference type="SUPFAM" id="SSF56349">
    <property type="entry name" value="DNA breaking-rejoining enzymes"/>
    <property type="match status" value="1"/>
</dbReference>
<evidence type="ECO:0000259" key="3">
    <source>
        <dbReference type="Pfam" id="PF22022"/>
    </source>
</evidence>
<dbReference type="InterPro" id="IPR011010">
    <property type="entry name" value="DNA_brk_join_enz"/>
</dbReference>
<proteinExistence type="predicted"/>
<sequence length="381" mass="42199">MSPRPRKQQPGMPEHIDVTKLPTGVYWDASGLGRWYVFEEVAGRKKRKTVAGPQARLSDLHQIADRRAPDGRGTVAWLCAQYQDSPKFRNLADGTKKAYSYARDVLLAQRTASGGAVGELVADKLRTHHLQRLVDRIESEGTPTKANQVKRYASIVFRWGLNRGLISANPAQGLEQAKERPRQRLPTTAAYDRVLSLAKQGGQLTARTPGSVAPYLWIVMELGYLCRLRGIETLTLTEAAATVDGLVTNRRKGSRDSVVLWDERLRAAWDAALAQRAAIVQARRLPVAMRPEDRRVFLAEGGEPLTKHGLDSAWQRLIRRAIADGVITADERFSLHDLKRKGGTDAAGNKAERQDALGVSDAMMKVYDKSKPRVKPSGSQP</sequence>
<evidence type="ECO:0000313" key="5">
    <source>
        <dbReference type="Proteomes" id="UP000051254"/>
    </source>
</evidence>
<comment type="caution">
    <text evidence="4">The sequence shown here is derived from an EMBL/GenBank/DDBJ whole genome shotgun (WGS) entry which is preliminary data.</text>
</comment>
<dbReference type="Proteomes" id="UP000051254">
    <property type="component" value="Unassembled WGS sequence"/>
</dbReference>